<dbReference type="AlphaFoldDB" id="S3EA39"/>
<feature type="transmembrane region" description="Helical" evidence="2">
    <location>
        <begin position="257"/>
        <end position="280"/>
    </location>
</feature>
<feature type="transmembrane region" description="Helical" evidence="2">
    <location>
        <begin position="18"/>
        <end position="41"/>
    </location>
</feature>
<keyword evidence="2" id="KW-1133">Transmembrane helix</keyword>
<dbReference type="PANTHER" id="PTHR34814:SF2">
    <property type="entry name" value="DUF3533 DOMAIN-CONTAINING PROTEIN"/>
    <property type="match status" value="1"/>
</dbReference>
<dbReference type="InterPro" id="IPR053001">
    <property type="entry name" value="MNNG_permease-like"/>
</dbReference>
<feature type="region of interest" description="Disordered" evidence="1">
    <location>
        <begin position="409"/>
        <end position="473"/>
    </location>
</feature>
<dbReference type="Proteomes" id="UP000016922">
    <property type="component" value="Unassembled WGS sequence"/>
</dbReference>
<dbReference type="GO" id="GO:0016020">
    <property type="term" value="C:membrane"/>
    <property type="evidence" value="ECO:0007669"/>
    <property type="project" value="TreeGrafter"/>
</dbReference>
<dbReference type="OrthoDB" id="2140105at2759"/>
<feature type="compositionally biased region" description="Basic and acidic residues" evidence="1">
    <location>
        <begin position="428"/>
        <end position="454"/>
    </location>
</feature>
<feature type="transmembrane region" description="Helical" evidence="2">
    <location>
        <begin position="347"/>
        <end position="367"/>
    </location>
</feature>
<dbReference type="OMA" id="MCYLYAT"/>
<name>S3EA39_GLAL2</name>
<dbReference type="RefSeq" id="XP_008078185.1">
    <property type="nucleotide sequence ID" value="XM_008079994.1"/>
</dbReference>
<keyword evidence="2" id="KW-0812">Transmembrane</keyword>
<evidence type="ECO:0000259" key="3">
    <source>
        <dbReference type="Pfam" id="PF12051"/>
    </source>
</evidence>
<reference evidence="4 5" key="1">
    <citation type="journal article" date="2013" name="BMC Genomics">
        <title>Genomics-driven discovery of the pneumocandin biosynthetic gene cluster in the fungus Glarea lozoyensis.</title>
        <authorList>
            <person name="Chen L."/>
            <person name="Yue Q."/>
            <person name="Zhang X."/>
            <person name="Xiang M."/>
            <person name="Wang C."/>
            <person name="Li S."/>
            <person name="Che Y."/>
            <person name="Ortiz-Lopez F.J."/>
            <person name="Bills G.F."/>
            <person name="Liu X."/>
            <person name="An Z."/>
        </authorList>
    </citation>
    <scope>NUCLEOTIDE SEQUENCE [LARGE SCALE GENOMIC DNA]</scope>
    <source>
        <strain evidence="5">ATCC 20868 / MF5171</strain>
    </source>
</reference>
<dbReference type="PANTHER" id="PTHR34814">
    <property type="entry name" value="NITROSOGUANIDINE RESISTANCE PROTEIN SNG1"/>
    <property type="match status" value="1"/>
</dbReference>
<dbReference type="Pfam" id="PF12051">
    <property type="entry name" value="DUF3533"/>
    <property type="match status" value="1"/>
</dbReference>
<dbReference type="HOGENOM" id="CLU_035734_1_1_1"/>
<evidence type="ECO:0000256" key="1">
    <source>
        <dbReference type="SAM" id="MobiDB-lite"/>
    </source>
</evidence>
<feature type="compositionally biased region" description="Polar residues" evidence="1">
    <location>
        <begin position="414"/>
        <end position="427"/>
    </location>
</feature>
<feature type="domain" description="DUF3533" evidence="3">
    <location>
        <begin position="27"/>
        <end position="389"/>
    </location>
</feature>
<evidence type="ECO:0000313" key="5">
    <source>
        <dbReference type="Proteomes" id="UP000016922"/>
    </source>
</evidence>
<proteinExistence type="predicted"/>
<keyword evidence="5" id="KW-1185">Reference proteome</keyword>
<dbReference type="eggNOG" id="ENOG502S0DZ">
    <property type="taxonomic scope" value="Eukaryota"/>
</dbReference>
<feature type="transmembrane region" description="Helical" evidence="2">
    <location>
        <begin position="315"/>
        <end position="335"/>
    </location>
</feature>
<evidence type="ECO:0000256" key="2">
    <source>
        <dbReference type="SAM" id="Phobius"/>
    </source>
</evidence>
<sequence>MARLRWNDPFWNGKRKPFIIGVISSSFLVIMLFFIVTSYLYGSIWRDTYRTSHLNILAVDYDGGVIGQSLSAGYSALKGERFPTLHFRSAEEFGTVEDIRNAVCRGDYWAAIFAQDGASDRLSAALGGGNAAAEYNSSNTLTYVYNEAHYPTVQLGYILSNMQTLIGAAQTIYGSLNGTGAAQSLNTNDQNAVLALLNPISASSINIKPTPQGTKVLYNTVTLILPIIQQFFFLMALNGISNSFNIYGYLSSIQVGLIRMVVAITYTFLASLSLVGYIWAFKENWDVSGGQFMLTWMAMWLYMHVNFVVLDAATAFVPLAYLTFFVLPWAIANITSTLFPFELNPGFYKLGYALPGYQIVSILFQIWSGGCNNQLSRSLPVLFAWEIVGLFAAVWGVARRNRAARAEVLKGAEEQQQPRSSSTGSNEIQEKPKDIQDKPDPNFDDRRHDVERRHTGPPGLPMPLQGIYTQVQD</sequence>
<keyword evidence="2" id="KW-0472">Membrane</keyword>
<protein>
    <submittedName>
        <fullName evidence="4">Nitrosoguanidine resistance protein SNG1</fullName>
    </submittedName>
</protein>
<feature type="transmembrane region" description="Helical" evidence="2">
    <location>
        <begin position="216"/>
        <end position="237"/>
    </location>
</feature>
<feature type="transmembrane region" description="Helical" evidence="2">
    <location>
        <begin position="292"/>
        <end position="309"/>
    </location>
</feature>
<gene>
    <name evidence="4" type="ORF">GLAREA_10894</name>
</gene>
<dbReference type="EMBL" id="KE145355">
    <property type="protein sequence ID" value="EPE35198.1"/>
    <property type="molecule type" value="Genomic_DNA"/>
</dbReference>
<accession>S3EA39</accession>
<organism evidence="4 5">
    <name type="scientific">Glarea lozoyensis (strain ATCC 20868 / MF5171)</name>
    <dbReference type="NCBI Taxonomy" id="1116229"/>
    <lineage>
        <taxon>Eukaryota</taxon>
        <taxon>Fungi</taxon>
        <taxon>Dikarya</taxon>
        <taxon>Ascomycota</taxon>
        <taxon>Pezizomycotina</taxon>
        <taxon>Leotiomycetes</taxon>
        <taxon>Helotiales</taxon>
        <taxon>Helotiaceae</taxon>
        <taxon>Glarea</taxon>
    </lineage>
</organism>
<dbReference type="GeneID" id="19469939"/>
<feature type="transmembrane region" description="Helical" evidence="2">
    <location>
        <begin position="379"/>
        <end position="398"/>
    </location>
</feature>
<dbReference type="KEGG" id="glz:GLAREA_10894"/>
<dbReference type="InterPro" id="IPR022703">
    <property type="entry name" value="DUF3533"/>
</dbReference>
<evidence type="ECO:0000313" key="4">
    <source>
        <dbReference type="EMBL" id="EPE35198.1"/>
    </source>
</evidence>